<keyword evidence="2" id="KW-0449">Lipoprotein</keyword>
<keyword evidence="2" id="KW-0675">Receptor</keyword>
<dbReference type="EMBL" id="MRZV01000542">
    <property type="protein sequence ID" value="PIK48061.1"/>
    <property type="molecule type" value="Genomic_DNA"/>
</dbReference>
<dbReference type="PROSITE" id="PS51120">
    <property type="entry name" value="LDLRB"/>
    <property type="match status" value="2"/>
</dbReference>
<dbReference type="AlphaFoldDB" id="A0A2G8KJ81"/>
<evidence type="ECO:0000256" key="1">
    <source>
        <dbReference type="PROSITE-ProRule" id="PRU00461"/>
    </source>
</evidence>
<dbReference type="InterPro" id="IPR011042">
    <property type="entry name" value="6-blade_b-propeller_TolB-like"/>
</dbReference>
<comment type="caution">
    <text evidence="2">The sequence shown here is derived from an EMBL/GenBank/DDBJ whole genome shotgun (WGS) entry which is preliminary data.</text>
</comment>
<dbReference type="STRING" id="307972.A0A2G8KJ81"/>
<dbReference type="OrthoDB" id="9990982at2759"/>
<dbReference type="PANTHER" id="PTHR46513">
    <property type="entry name" value="VITELLOGENIN RECEPTOR-LIKE PROTEIN-RELATED-RELATED"/>
    <property type="match status" value="1"/>
</dbReference>
<gene>
    <name evidence="2" type="ORF">BSL78_15073</name>
</gene>
<dbReference type="InterPro" id="IPR000033">
    <property type="entry name" value="LDLR_classB_rpt"/>
</dbReference>
<dbReference type="PANTHER" id="PTHR46513:SF41">
    <property type="entry name" value="LOW-DENSITY LIPOPROTEIN RECEPTOR-RELATED PROTEIN"/>
    <property type="match status" value="1"/>
</dbReference>
<protein>
    <submittedName>
        <fullName evidence="2">Putative low-density lipoprotein receptor-related protein 5-like protein</fullName>
    </submittedName>
</protein>
<name>A0A2G8KJ81_STIJA</name>
<evidence type="ECO:0000313" key="2">
    <source>
        <dbReference type="EMBL" id="PIK48061.1"/>
    </source>
</evidence>
<keyword evidence="3" id="KW-1185">Reference proteome</keyword>
<dbReference type="Pfam" id="PF00058">
    <property type="entry name" value="Ldl_recept_b"/>
    <property type="match status" value="2"/>
</dbReference>
<dbReference type="Gene3D" id="2.120.10.30">
    <property type="entry name" value="TolB, C-terminal domain"/>
    <property type="match status" value="1"/>
</dbReference>
<dbReference type="SUPFAM" id="SSF63825">
    <property type="entry name" value="YWTD domain"/>
    <property type="match status" value="1"/>
</dbReference>
<organism evidence="2 3">
    <name type="scientific">Stichopus japonicus</name>
    <name type="common">Sea cucumber</name>
    <dbReference type="NCBI Taxonomy" id="307972"/>
    <lineage>
        <taxon>Eukaryota</taxon>
        <taxon>Metazoa</taxon>
        <taxon>Echinodermata</taxon>
        <taxon>Eleutherozoa</taxon>
        <taxon>Echinozoa</taxon>
        <taxon>Holothuroidea</taxon>
        <taxon>Aspidochirotacea</taxon>
        <taxon>Aspidochirotida</taxon>
        <taxon>Stichopodidae</taxon>
        <taxon>Apostichopus</taxon>
    </lineage>
</organism>
<dbReference type="SMART" id="SM00135">
    <property type="entry name" value="LY"/>
    <property type="match status" value="2"/>
</dbReference>
<proteinExistence type="predicted"/>
<feature type="repeat" description="LDL-receptor class B" evidence="1">
    <location>
        <begin position="55"/>
        <end position="97"/>
    </location>
</feature>
<feature type="repeat" description="LDL-receptor class B" evidence="1">
    <location>
        <begin position="98"/>
        <end position="140"/>
    </location>
</feature>
<dbReference type="InterPro" id="IPR050778">
    <property type="entry name" value="Cueball_EGF_LRP_Nidogen"/>
</dbReference>
<dbReference type="Proteomes" id="UP000230750">
    <property type="component" value="Unassembled WGS sequence"/>
</dbReference>
<accession>A0A2G8KJ81</accession>
<reference evidence="2 3" key="1">
    <citation type="journal article" date="2017" name="PLoS Biol.">
        <title>The sea cucumber genome provides insights into morphological evolution and visceral regeneration.</title>
        <authorList>
            <person name="Zhang X."/>
            <person name="Sun L."/>
            <person name="Yuan J."/>
            <person name="Sun Y."/>
            <person name="Gao Y."/>
            <person name="Zhang L."/>
            <person name="Li S."/>
            <person name="Dai H."/>
            <person name="Hamel J.F."/>
            <person name="Liu C."/>
            <person name="Yu Y."/>
            <person name="Liu S."/>
            <person name="Lin W."/>
            <person name="Guo K."/>
            <person name="Jin S."/>
            <person name="Xu P."/>
            <person name="Storey K.B."/>
            <person name="Huan P."/>
            <person name="Zhang T."/>
            <person name="Zhou Y."/>
            <person name="Zhang J."/>
            <person name="Lin C."/>
            <person name="Li X."/>
            <person name="Xing L."/>
            <person name="Huo D."/>
            <person name="Sun M."/>
            <person name="Wang L."/>
            <person name="Mercier A."/>
            <person name="Li F."/>
            <person name="Yang H."/>
            <person name="Xiang J."/>
        </authorList>
    </citation>
    <scope>NUCLEOTIDE SEQUENCE [LARGE SCALE GENOMIC DNA]</scope>
    <source>
        <strain evidence="2">Shaxun</strain>
        <tissue evidence="2">Muscle</tissue>
    </source>
</reference>
<evidence type="ECO:0000313" key="3">
    <source>
        <dbReference type="Proteomes" id="UP000230750"/>
    </source>
</evidence>
<sequence length="141" mass="15961">MIHQFQNIGSQDILLLARRVDIRRISLDTPDYTAIILPVKDVKHAIAIDYDPVEDYVYWTDDELKAIQRVKLDGTVAEFLVKDNIGAPDGIAIDWIARNMYWTDSLSFTIEVARLNGSSRKVITQEDVEKPRAIAVHPALG</sequence>